<dbReference type="Gene3D" id="3.40.50.2300">
    <property type="match status" value="2"/>
</dbReference>
<dbReference type="PANTHER" id="PTHR30146">
    <property type="entry name" value="LACI-RELATED TRANSCRIPTIONAL REPRESSOR"/>
    <property type="match status" value="1"/>
</dbReference>
<evidence type="ECO:0000313" key="6">
    <source>
        <dbReference type="Proteomes" id="UP000823615"/>
    </source>
</evidence>
<sequence>MGKVRLCDIASDAGVSVSAVSRILSCDNSRKHSDETKKRVIASAEKLGWFDSVSDKAIKAKKPLRVRRFYSLSVNAYQKALFDKGFNKAFDVVSSHIPVELVDDNEELAVVFGDEFDNVYDVPVIHAGFMVLSGCFNIVADLIKAFSSFENKAFIGNRIYDSGFELSEYAFSLDPVSGYEAAGRLLGKCSPSLIVASDDNIAAGVLKRVAALNIPVIGFGNFPIAEEIGLSSFAVDYFSMGYLAGIMIEHHQSLSSDIEVPVSFIERTPLPL</sequence>
<reference evidence="5" key="1">
    <citation type="submission" date="2020-10" db="EMBL/GenBank/DDBJ databases">
        <authorList>
            <person name="Gilroy R."/>
        </authorList>
    </citation>
    <scope>NUCLEOTIDE SEQUENCE</scope>
    <source>
        <strain evidence="5">7293</strain>
    </source>
</reference>
<evidence type="ECO:0000259" key="4">
    <source>
        <dbReference type="SMART" id="SM00354"/>
    </source>
</evidence>
<evidence type="ECO:0000256" key="3">
    <source>
        <dbReference type="ARBA" id="ARBA00023163"/>
    </source>
</evidence>
<evidence type="ECO:0000256" key="2">
    <source>
        <dbReference type="ARBA" id="ARBA00023125"/>
    </source>
</evidence>
<dbReference type="EMBL" id="JADIMT010000020">
    <property type="protein sequence ID" value="MBO8435563.1"/>
    <property type="molecule type" value="Genomic_DNA"/>
</dbReference>
<dbReference type="InterPro" id="IPR028082">
    <property type="entry name" value="Peripla_BP_I"/>
</dbReference>
<dbReference type="GO" id="GO:0000976">
    <property type="term" value="F:transcription cis-regulatory region binding"/>
    <property type="evidence" value="ECO:0007669"/>
    <property type="project" value="TreeGrafter"/>
</dbReference>
<dbReference type="SUPFAM" id="SSF53822">
    <property type="entry name" value="Periplasmic binding protein-like I"/>
    <property type="match status" value="1"/>
</dbReference>
<keyword evidence="1" id="KW-0805">Transcription regulation</keyword>
<dbReference type="Gene3D" id="1.10.260.40">
    <property type="entry name" value="lambda repressor-like DNA-binding domains"/>
    <property type="match status" value="1"/>
</dbReference>
<dbReference type="InterPro" id="IPR000843">
    <property type="entry name" value="HTH_LacI"/>
</dbReference>
<comment type="caution">
    <text evidence="5">The sequence shown here is derived from an EMBL/GenBank/DDBJ whole genome shotgun (WGS) entry which is preliminary data.</text>
</comment>
<proteinExistence type="predicted"/>
<accession>A0A9D9H5H3</accession>
<name>A0A9D9H5H3_9SPIO</name>
<protein>
    <submittedName>
        <fullName evidence="5">LacI family DNA-binding transcriptional regulator</fullName>
    </submittedName>
</protein>
<keyword evidence="2 5" id="KW-0238">DNA-binding</keyword>
<dbReference type="PROSITE" id="PS00356">
    <property type="entry name" value="HTH_LACI_1"/>
    <property type="match status" value="1"/>
</dbReference>
<feature type="domain" description="HTH lacI-type" evidence="4">
    <location>
        <begin position="3"/>
        <end position="83"/>
    </location>
</feature>
<gene>
    <name evidence="5" type="ORF">IAA97_01095</name>
</gene>
<keyword evidence="3" id="KW-0804">Transcription</keyword>
<dbReference type="SMART" id="SM00354">
    <property type="entry name" value="HTH_LACI"/>
    <property type="match status" value="1"/>
</dbReference>
<dbReference type="AlphaFoldDB" id="A0A9D9H5H3"/>
<dbReference type="CDD" id="cd01392">
    <property type="entry name" value="HTH_LacI"/>
    <property type="match status" value="1"/>
</dbReference>
<dbReference type="SUPFAM" id="SSF47413">
    <property type="entry name" value="lambda repressor-like DNA-binding domains"/>
    <property type="match status" value="1"/>
</dbReference>
<dbReference type="GO" id="GO:0003700">
    <property type="term" value="F:DNA-binding transcription factor activity"/>
    <property type="evidence" value="ECO:0007669"/>
    <property type="project" value="TreeGrafter"/>
</dbReference>
<organism evidence="5 6">
    <name type="scientific">Candidatus Ornithospirochaeta stercoripullorum</name>
    <dbReference type="NCBI Taxonomy" id="2840899"/>
    <lineage>
        <taxon>Bacteria</taxon>
        <taxon>Pseudomonadati</taxon>
        <taxon>Spirochaetota</taxon>
        <taxon>Spirochaetia</taxon>
        <taxon>Spirochaetales</taxon>
        <taxon>Spirochaetaceae</taxon>
        <taxon>Spirochaetaceae incertae sedis</taxon>
        <taxon>Candidatus Ornithospirochaeta</taxon>
    </lineage>
</organism>
<evidence type="ECO:0000313" key="5">
    <source>
        <dbReference type="EMBL" id="MBO8435563.1"/>
    </source>
</evidence>
<reference evidence="5" key="2">
    <citation type="journal article" date="2021" name="PeerJ">
        <title>Extensive microbial diversity within the chicken gut microbiome revealed by metagenomics and culture.</title>
        <authorList>
            <person name="Gilroy R."/>
            <person name="Ravi A."/>
            <person name="Getino M."/>
            <person name="Pursley I."/>
            <person name="Horton D.L."/>
            <person name="Alikhan N.F."/>
            <person name="Baker D."/>
            <person name="Gharbi K."/>
            <person name="Hall N."/>
            <person name="Watson M."/>
            <person name="Adriaenssens E.M."/>
            <person name="Foster-Nyarko E."/>
            <person name="Jarju S."/>
            <person name="Secka A."/>
            <person name="Antonio M."/>
            <person name="Oren A."/>
            <person name="Chaudhuri R.R."/>
            <person name="La Ragione R."/>
            <person name="Hildebrand F."/>
            <person name="Pallen M.J."/>
        </authorList>
    </citation>
    <scope>NUCLEOTIDE SEQUENCE</scope>
    <source>
        <strain evidence="5">7293</strain>
    </source>
</reference>
<dbReference type="PANTHER" id="PTHR30146:SF24">
    <property type="entry name" value="XYLOSE OPERON REGULATORY PROTEIN"/>
    <property type="match status" value="1"/>
</dbReference>
<dbReference type="InterPro" id="IPR010982">
    <property type="entry name" value="Lambda_DNA-bd_dom_sf"/>
</dbReference>
<dbReference type="Proteomes" id="UP000823615">
    <property type="component" value="Unassembled WGS sequence"/>
</dbReference>
<evidence type="ECO:0000256" key="1">
    <source>
        <dbReference type="ARBA" id="ARBA00023015"/>
    </source>
</evidence>
<dbReference type="Pfam" id="PF00356">
    <property type="entry name" value="LacI"/>
    <property type="match status" value="1"/>
</dbReference>